<name>A0A6B3SQM6_9BURK</name>
<dbReference type="EMBL" id="JAAIVB010000065">
    <property type="protein sequence ID" value="NEX63074.1"/>
    <property type="molecule type" value="Genomic_DNA"/>
</dbReference>
<evidence type="ECO:0000256" key="3">
    <source>
        <dbReference type="ARBA" id="ARBA00023163"/>
    </source>
</evidence>
<dbReference type="SUPFAM" id="SSF54909">
    <property type="entry name" value="Dimeric alpha+beta barrel"/>
    <property type="match status" value="1"/>
</dbReference>
<dbReference type="InterPro" id="IPR019888">
    <property type="entry name" value="Tscrpt_reg_AsnC-like"/>
</dbReference>
<dbReference type="SUPFAM" id="SSF46785">
    <property type="entry name" value="Winged helix' DNA-binding domain"/>
    <property type="match status" value="1"/>
</dbReference>
<dbReference type="PROSITE" id="PS50956">
    <property type="entry name" value="HTH_ASNC_2"/>
    <property type="match status" value="1"/>
</dbReference>
<dbReference type="SMART" id="SM00344">
    <property type="entry name" value="HTH_ASNC"/>
    <property type="match status" value="1"/>
</dbReference>
<dbReference type="GO" id="GO:0005829">
    <property type="term" value="C:cytosol"/>
    <property type="evidence" value="ECO:0007669"/>
    <property type="project" value="TreeGrafter"/>
</dbReference>
<evidence type="ECO:0000256" key="2">
    <source>
        <dbReference type="ARBA" id="ARBA00023125"/>
    </source>
</evidence>
<dbReference type="PANTHER" id="PTHR30154:SF34">
    <property type="entry name" value="TRANSCRIPTIONAL REGULATOR AZLB"/>
    <property type="match status" value="1"/>
</dbReference>
<protein>
    <submittedName>
        <fullName evidence="5">Lrp/AsnC family transcriptional regulator</fullName>
    </submittedName>
</protein>
<dbReference type="Proteomes" id="UP000482155">
    <property type="component" value="Unassembled WGS sequence"/>
</dbReference>
<dbReference type="InterPro" id="IPR011008">
    <property type="entry name" value="Dimeric_a/b-barrel"/>
</dbReference>
<reference evidence="5 6" key="1">
    <citation type="submission" date="2020-02" db="EMBL/GenBank/DDBJ databases">
        <authorList>
            <person name="Kim M.K."/>
        </authorList>
    </citation>
    <scope>NUCLEOTIDE SEQUENCE [LARGE SCALE GENOMIC DNA]</scope>
    <source>
        <strain evidence="5 6">17J57-3</strain>
    </source>
</reference>
<organism evidence="5 6">
    <name type="scientific">Noviherbaspirillum galbum</name>
    <dbReference type="NCBI Taxonomy" id="2709383"/>
    <lineage>
        <taxon>Bacteria</taxon>
        <taxon>Pseudomonadati</taxon>
        <taxon>Pseudomonadota</taxon>
        <taxon>Betaproteobacteria</taxon>
        <taxon>Burkholderiales</taxon>
        <taxon>Oxalobacteraceae</taxon>
        <taxon>Noviherbaspirillum</taxon>
    </lineage>
</organism>
<proteinExistence type="predicted"/>
<keyword evidence="1" id="KW-0805">Transcription regulation</keyword>
<dbReference type="InterPro" id="IPR019887">
    <property type="entry name" value="Tscrpt_reg_AsnC/Lrp_C"/>
</dbReference>
<dbReference type="PANTHER" id="PTHR30154">
    <property type="entry name" value="LEUCINE-RESPONSIVE REGULATORY PROTEIN"/>
    <property type="match status" value="1"/>
</dbReference>
<dbReference type="GO" id="GO:0043565">
    <property type="term" value="F:sequence-specific DNA binding"/>
    <property type="evidence" value="ECO:0007669"/>
    <property type="project" value="InterPro"/>
</dbReference>
<keyword evidence="2" id="KW-0238">DNA-binding</keyword>
<dbReference type="PRINTS" id="PR00033">
    <property type="entry name" value="HTHASNC"/>
</dbReference>
<evidence type="ECO:0000259" key="4">
    <source>
        <dbReference type="PROSITE" id="PS50956"/>
    </source>
</evidence>
<dbReference type="InterPro" id="IPR036388">
    <property type="entry name" value="WH-like_DNA-bd_sf"/>
</dbReference>
<dbReference type="InterPro" id="IPR000485">
    <property type="entry name" value="AsnC-type_HTH_dom"/>
</dbReference>
<keyword evidence="3" id="KW-0804">Transcription</keyword>
<gene>
    <name evidence="5" type="ORF">G3574_18475</name>
</gene>
<keyword evidence="6" id="KW-1185">Reference proteome</keyword>
<dbReference type="Gene3D" id="3.30.70.920">
    <property type="match status" value="1"/>
</dbReference>
<evidence type="ECO:0000313" key="6">
    <source>
        <dbReference type="Proteomes" id="UP000482155"/>
    </source>
</evidence>
<sequence>MSSIQVDRYDLEILNALQRDGRATNGTIGEKIHLSTSQVSRRIQRLEEAQVIGQYAALLNAEIVGLGVEAFTFVTLGRHGDRHGDSHAESFERAVTDMPQVLECISVTGESDYIVRVVAPDLATFSDFMMKKLLRLPGVINVKSTITLKKVKGTHVLPLDHITQPAQTERRLVFNR</sequence>
<feature type="domain" description="HTH asnC-type" evidence="4">
    <location>
        <begin position="6"/>
        <end position="67"/>
    </location>
</feature>
<dbReference type="InterPro" id="IPR036390">
    <property type="entry name" value="WH_DNA-bd_sf"/>
</dbReference>
<dbReference type="AlphaFoldDB" id="A0A6B3SQM6"/>
<evidence type="ECO:0000256" key="1">
    <source>
        <dbReference type="ARBA" id="ARBA00023015"/>
    </source>
</evidence>
<dbReference type="Gene3D" id="1.10.10.10">
    <property type="entry name" value="Winged helix-like DNA-binding domain superfamily/Winged helix DNA-binding domain"/>
    <property type="match status" value="1"/>
</dbReference>
<dbReference type="GO" id="GO:0043200">
    <property type="term" value="P:response to amino acid"/>
    <property type="evidence" value="ECO:0007669"/>
    <property type="project" value="TreeGrafter"/>
</dbReference>
<dbReference type="Pfam" id="PF13404">
    <property type="entry name" value="HTH_AsnC-type"/>
    <property type="match status" value="1"/>
</dbReference>
<comment type="caution">
    <text evidence="5">The sequence shown here is derived from an EMBL/GenBank/DDBJ whole genome shotgun (WGS) entry which is preliminary data.</text>
</comment>
<dbReference type="RefSeq" id="WP_163966440.1">
    <property type="nucleotide sequence ID" value="NZ_JAAIVB010000065.1"/>
</dbReference>
<dbReference type="Pfam" id="PF01037">
    <property type="entry name" value="AsnC_trans_reg"/>
    <property type="match status" value="1"/>
</dbReference>
<evidence type="ECO:0000313" key="5">
    <source>
        <dbReference type="EMBL" id="NEX63074.1"/>
    </source>
</evidence>
<accession>A0A6B3SQM6</accession>